<organism evidence="3 4">
    <name type="scientific">Cercospora zeae-maydis SCOH1-5</name>
    <dbReference type="NCBI Taxonomy" id="717836"/>
    <lineage>
        <taxon>Eukaryota</taxon>
        <taxon>Fungi</taxon>
        <taxon>Dikarya</taxon>
        <taxon>Ascomycota</taxon>
        <taxon>Pezizomycotina</taxon>
        <taxon>Dothideomycetes</taxon>
        <taxon>Dothideomycetidae</taxon>
        <taxon>Mycosphaerellales</taxon>
        <taxon>Mycosphaerellaceae</taxon>
        <taxon>Cercospora</taxon>
    </lineage>
</organism>
<feature type="compositionally biased region" description="Basic and acidic residues" evidence="1">
    <location>
        <begin position="129"/>
        <end position="141"/>
    </location>
</feature>
<sequence>MPAKHWLPFFCWLLLLILHPCVPPAFRDYPDPTTRGQATVNAIRRNGHDLEVKTKAAREVCAFFPAGLRRLPGIQTKATSNHTLELRAHTARCREISIHSDRQSREALQGCLVLSSERVVSLAALPRWEQSRETSENERGKAISGEEAATTIDDAAAERSPRSRVGG</sequence>
<name>A0A6A6F5W8_9PEZI</name>
<evidence type="ECO:0000313" key="3">
    <source>
        <dbReference type="EMBL" id="KAF2207971.1"/>
    </source>
</evidence>
<keyword evidence="2" id="KW-0732">Signal</keyword>
<keyword evidence="4" id="KW-1185">Reference proteome</keyword>
<protein>
    <submittedName>
        <fullName evidence="3">Uncharacterized protein</fullName>
    </submittedName>
</protein>
<dbReference type="AlphaFoldDB" id="A0A6A6F5W8"/>
<evidence type="ECO:0000256" key="2">
    <source>
        <dbReference type="SAM" id="SignalP"/>
    </source>
</evidence>
<feature type="chain" id="PRO_5025556893" evidence="2">
    <location>
        <begin position="28"/>
        <end position="167"/>
    </location>
</feature>
<proteinExistence type="predicted"/>
<dbReference type="EMBL" id="ML992698">
    <property type="protein sequence ID" value="KAF2207971.1"/>
    <property type="molecule type" value="Genomic_DNA"/>
</dbReference>
<feature type="region of interest" description="Disordered" evidence="1">
    <location>
        <begin position="128"/>
        <end position="167"/>
    </location>
</feature>
<accession>A0A6A6F5W8</accession>
<evidence type="ECO:0000313" key="4">
    <source>
        <dbReference type="Proteomes" id="UP000799539"/>
    </source>
</evidence>
<feature type="signal peptide" evidence="2">
    <location>
        <begin position="1"/>
        <end position="27"/>
    </location>
</feature>
<reference evidence="3" key="1">
    <citation type="journal article" date="2020" name="Stud. Mycol.">
        <title>101 Dothideomycetes genomes: a test case for predicting lifestyles and emergence of pathogens.</title>
        <authorList>
            <person name="Haridas S."/>
            <person name="Albert R."/>
            <person name="Binder M."/>
            <person name="Bloem J."/>
            <person name="Labutti K."/>
            <person name="Salamov A."/>
            <person name="Andreopoulos B."/>
            <person name="Baker S."/>
            <person name="Barry K."/>
            <person name="Bills G."/>
            <person name="Bluhm B."/>
            <person name="Cannon C."/>
            <person name="Castanera R."/>
            <person name="Culley D."/>
            <person name="Daum C."/>
            <person name="Ezra D."/>
            <person name="Gonzalez J."/>
            <person name="Henrissat B."/>
            <person name="Kuo A."/>
            <person name="Liang C."/>
            <person name="Lipzen A."/>
            <person name="Lutzoni F."/>
            <person name="Magnuson J."/>
            <person name="Mondo S."/>
            <person name="Nolan M."/>
            <person name="Ohm R."/>
            <person name="Pangilinan J."/>
            <person name="Park H.-J."/>
            <person name="Ramirez L."/>
            <person name="Alfaro M."/>
            <person name="Sun H."/>
            <person name="Tritt A."/>
            <person name="Yoshinaga Y."/>
            <person name="Zwiers L.-H."/>
            <person name="Turgeon B."/>
            <person name="Goodwin S."/>
            <person name="Spatafora J."/>
            <person name="Crous P."/>
            <person name="Grigoriev I."/>
        </authorList>
    </citation>
    <scope>NUCLEOTIDE SEQUENCE</scope>
    <source>
        <strain evidence="3">SCOH1-5</strain>
    </source>
</reference>
<dbReference type="Proteomes" id="UP000799539">
    <property type="component" value="Unassembled WGS sequence"/>
</dbReference>
<evidence type="ECO:0000256" key="1">
    <source>
        <dbReference type="SAM" id="MobiDB-lite"/>
    </source>
</evidence>
<gene>
    <name evidence="3" type="ORF">CERZMDRAFT_88067</name>
</gene>